<evidence type="ECO:0000256" key="5">
    <source>
        <dbReference type="ARBA" id="ARBA00022832"/>
    </source>
</evidence>
<keyword evidence="9 10" id="KW-0275">Fatty acid biosynthesis</keyword>
<comment type="catalytic activity">
    <reaction evidence="10">
        <text>a very-long-chain acyl-CoA + malonyl-CoA + H(+) = a very-long-chain 3-oxoacyl-CoA + CO2 + CoA</text>
        <dbReference type="Rhea" id="RHEA:32727"/>
        <dbReference type="ChEBI" id="CHEBI:15378"/>
        <dbReference type="ChEBI" id="CHEBI:16526"/>
        <dbReference type="ChEBI" id="CHEBI:57287"/>
        <dbReference type="ChEBI" id="CHEBI:57384"/>
        <dbReference type="ChEBI" id="CHEBI:90725"/>
        <dbReference type="ChEBI" id="CHEBI:90736"/>
        <dbReference type="EC" id="2.3.1.199"/>
    </reaction>
</comment>
<comment type="caution">
    <text evidence="11">The sequence shown here is derived from an EMBL/GenBank/DDBJ whole genome shotgun (WGS) entry which is preliminary data.</text>
</comment>
<keyword evidence="5 10" id="KW-0276">Fatty acid metabolism</keyword>
<keyword evidence="3 10" id="KW-0808">Transferase</keyword>
<evidence type="ECO:0000313" key="12">
    <source>
        <dbReference type="Proteomes" id="UP000708208"/>
    </source>
</evidence>
<comment type="subcellular location">
    <subcellularLocation>
        <location evidence="1">Membrane</location>
        <topology evidence="1">Multi-pass membrane protein</topology>
    </subcellularLocation>
</comment>
<dbReference type="InterPro" id="IPR002076">
    <property type="entry name" value="ELO_fam"/>
</dbReference>
<keyword evidence="7 10" id="KW-0443">Lipid metabolism</keyword>
<protein>
    <recommendedName>
        <fullName evidence="10">Elongation of very long chain fatty acids protein</fullName>
        <ecNumber evidence="10">2.3.1.199</ecNumber>
    </recommendedName>
    <alternativeName>
        <fullName evidence="10">Very-long-chain 3-oxoacyl-CoA synthase</fullName>
    </alternativeName>
</protein>
<dbReference type="GO" id="GO:0034626">
    <property type="term" value="P:fatty acid elongation, polyunsaturated fatty acid"/>
    <property type="evidence" value="ECO:0007669"/>
    <property type="project" value="TreeGrafter"/>
</dbReference>
<dbReference type="PANTHER" id="PTHR11157">
    <property type="entry name" value="FATTY ACID ACYL TRANSFERASE-RELATED"/>
    <property type="match status" value="1"/>
</dbReference>
<feature type="transmembrane region" description="Helical" evidence="10">
    <location>
        <begin position="238"/>
        <end position="256"/>
    </location>
</feature>
<gene>
    <name evidence="11" type="ORF">AFUS01_LOCUS37086</name>
</gene>
<dbReference type="GO" id="GO:0034625">
    <property type="term" value="P:fatty acid elongation, monounsaturated fatty acid"/>
    <property type="evidence" value="ECO:0007669"/>
    <property type="project" value="TreeGrafter"/>
</dbReference>
<dbReference type="PANTHER" id="PTHR11157:SF17">
    <property type="entry name" value="ELONGATION OF VERY LONG CHAIN FATTY ACIDS PROTEIN 6"/>
    <property type="match status" value="1"/>
</dbReference>
<feature type="transmembrane region" description="Helical" evidence="10">
    <location>
        <begin position="276"/>
        <end position="296"/>
    </location>
</feature>
<organism evidence="11 12">
    <name type="scientific">Allacma fusca</name>
    <dbReference type="NCBI Taxonomy" id="39272"/>
    <lineage>
        <taxon>Eukaryota</taxon>
        <taxon>Metazoa</taxon>
        <taxon>Ecdysozoa</taxon>
        <taxon>Arthropoda</taxon>
        <taxon>Hexapoda</taxon>
        <taxon>Collembola</taxon>
        <taxon>Symphypleona</taxon>
        <taxon>Sminthuridae</taxon>
        <taxon>Allacma</taxon>
    </lineage>
</organism>
<keyword evidence="12" id="KW-1185">Reference proteome</keyword>
<dbReference type="Pfam" id="PF01151">
    <property type="entry name" value="ELO"/>
    <property type="match status" value="1"/>
</dbReference>
<evidence type="ECO:0000256" key="2">
    <source>
        <dbReference type="ARBA" id="ARBA00022516"/>
    </source>
</evidence>
<dbReference type="AlphaFoldDB" id="A0A8J2L6L3"/>
<dbReference type="Proteomes" id="UP000708208">
    <property type="component" value="Unassembled WGS sequence"/>
</dbReference>
<evidence type="ECO:0000256" key="9">
    <source>
        <dbReference type="ARBA" id="ARBA00023160"/>
    </source>
</evidence>
<evidence type="ECO:0000256" key="1">
    <source>
        <dbReference type="ARBA" id="ARBA00004141"/>
    </source>
</evidence>
<dbReference type="GO" id="GO:0005789">
    <property type="term" value="C:endoplasmic reticulum membrane"/>
    <property type="evidence" value="ECO:0007669"/>
    <property type="project" value="TreeGrafter"/>
</dbReference>
<dbReference type="EC" id="2.3.1.199" evidence="10"/>
<evidence type="ECO:0000256" key="3">
    <source>
        <dbReference type="ARBA" id="ARBA00022679"/>
    </source>
</evidence>
<evidence type="ECO:0000256" key="10">
    <source>
        <dbReference type="RuleBase" id="RU361115"/>
    </source>
</evidence>
<evidence type="ECO:0000256" key="4">
    <source>
        <dbReference type="ARBA" id="ARBA00022692"/>
    </source>
</evidence>
<feature type="transmembrane region" description="Helical" evidence="10">
    <location>
        <begin position="77"/>
        <end position="96"/>
    </location>
</feature>
<evidence type="ECO:0000256" key="8">
    <source>
        <dbReference type="ARBA" id="ARBA00023136"/>
    </source>
</evidence>
<dbReference type="EMBL" id="CAJVCH010542176">
    <property type="protein sequence ID" value="CAG7827078.1"/>
    <property type="molecule type" value="Genomic_DNA"/>
</dbReference>
<keyword evidence="2 10" id="KW-0444">Lipid biosynthesis</keyword>
<sequence length="308" mass="36088">MSKNAFTSASKIPDLKYDVVYTNITGKKDLIFPIFTSFKMDLPYQNITNKTDYVTAYDFEVFDVSKTISLMKGMKPLLFGVSGLYLILTFAGRKFMQSRPPFQISSLMVWWNVFNAAFGLVATLRAAPETLHLLLNPDGVYNVICKMDVHNYATSFWWLMFVVSKFLELGDTAFIVLRKQPLSILHWWHHSTTLLITWYSFELYDPMWRTFVLNTSVHFFMYTYYTLKALGFKLSRKIAFCITTMQIVQILILIYLHMTWVNYQYQGVHCQRPTGFAIVQFFPIIIFLGLLLNFYFKSYLQPKKSKLN</sequence>
<reference evidence="11" key="1">
    <citation type="submission" date="2021-06" db="EMBL/GenBank/DDBJ databases">
        <authorList>
            <person name="Hodson N. C."/>
            <person name="Mongue J. A."/>
            <person name="Jaron S. K."/>
        </authorList>
    </citation>
    <scope>NUCLEOTIDE SEQUENCE</scope>
</reference>
<evidence type="ECO:0000256" key="7">
    <source>
        <dbReference type="ARBA" id="ARBA00023098"/>
    </source>
</evidence>
<feature type="transmembrane region" description="Helical" evidence="10">
    <location>
        <begin position="207"/>
        <end position="226"/>
    </location>
</feature>
<keyword evidence="8 10" id="KW-0472">Membrane</keyword>
<accession>A0A8J2L6L3</accession>
<feature type="transmembrane region" description="Helical" evidence="10">
    <location>
        <begin position="156"/>
        <end position="177"/>
    </location>
</feature>
<feature type="transmembrane region" description="Helical" evidence="10">
    <location>
        <begin position="108"/>
        <end position="127"/>
    </location>
</feature>
<dbReference type="GO" id="GO:0042761">
    <property type="term" value="P:very long-chain fatty acid biosynthetic process"/>
    <property type="evidence" value="ECO:0007669"/>
    <property type="project" value="TreeGrafter"/>
</dbReference>
<keyword evidence="6 10" id="KW-1133">Transmembrane helix</keyword>
<name>A0A8J2L6L3_9HEXA</name>
<dbReference type="GO" id="GO:0019367">
    <property type="term" value="P:fatty acid elongation, saturated fatty acid"/>
    <property type="evidence" value="ECO:0007669"/>
    <property type="project" value="TreeGrafter"/>
</dbReference>
<dbReference type="GO" id="GO:0030148">
    <property type="term" value="P:sphingolipid biosynthetic process"/>
    <property type="evidence" value="ECO:0007669"/>
    <property type="project" value="TreeGrafter"/>
</dbReference>
<keyword evidence="4 10" id="KW-0812">Transmembrane</keyword>
<comment type="similarity">
    <text evidence="10">Belongs to the ELO family.</text>
</comment>
<dbReference type="GO" id="GO:0009922">
    <property type="term" value="F:fatty acid elongase activity"/>
    <property type="evidence" value="ECO:0007669"/>
    <property type="project" value="UniProtKB-EC"/>
</dbReference>
<dbReference type="OrthoDB" id="10259681at2759"/>
<evidence type="ECO:0000256" key="6">
    <source>
        <dbReference type="ARBA" id="ARBA00022989"/>
    </source>
</evidence>
<proteinExistence type="inferred from homology"/>
<evidence type="ECO:0000313" key="11">
    <source>
        <dbReference type="EMBL" id="CAG7827078.1"/>
    </source>
</evidence>